<evidence type="ECO:0000259" key="1">
    <source>
        <dbReference type="Pfam" id="PF06985"/>
    </source>
</evidence>
<dbReference type="PANTHER" id="PTHR10622:SF10">
    <property type="entry name" value="HET DOMAIN-CONTAINING PROTEIN"/>
    <property type="match status" value="1"/>
</dbReference>
<accession>A0A2J6QSL8</accession>
<evidence type="ECO:0000313" key="2">
    <source>
        <dbReference type="EMBL" id="PMD29259.1"/>
    </source>
</evidence>
<organism evidence="2 3">
    <name type="scientific">Hyaloscypha variabilis (strain UAMH 11265 / GT02V1 / F)</name>
    <name type="common">Meliniomyces variabilis</name>
    <dbReference type="NCBI Taxonomy" id="1149755"/>
    <lineage>
        <taxon>Eukaryota</taxon>
        <taxon>Fungi</taxon>
        <taxon>Dikarya</taxon>
        <taxon>Ascomycota</taxon>
        <taxon>Pezizomycotina</taxon>
        <taxon>Leotiomycetes</taxon>
        <taxon>Helotiales</taxon>
        <taxon>Hyaloscyphaceae</taxon>
        <taxon>Hyaloscypha</taxon>
        <taxon>Hyaloscypha variabilis</taxon>
    </lineage>
</organism>
<protein>
    <submittedName>
        <fullName evidence="2">HET-domain-containing protein</fullName>
    </submittedName>
</protein>
<reference evidence="2 3" key="1">
    <citation type="submission" date="2016-04" db="EMBL/GenBank/DDBJ databases">
        <title>A degradative enzymes factory behind the ericoid mycorrhizal symbiosis.</title>
        <authorList>
            <consortium name="DOE Joint Genome Institute"/>
            <person name="Martino E."/>
            <person name="Morin E."/>
            <person name="Grelet G."/>
            <person name="Kuo A."/>
            <person name="Kohler A."/>
            <person name="Daghino S."/>
            <person name="Barry K."/>
            <person name="Choi C."/>
            <person name="Cichocki N."/>
            <person name="Clum A."/>
            <person name="Copeland A."/>
            <person name="Hainaut M."/>
            <person name="Haridas S."/>
            <person name="Labutti K."/>
            <person name="Lindquist E."/>
            <person name="Lipzen A."/>
            <person name="Khouja H.-R."/>
            <person name="Murat C."/>
            <person name="Ohm R."/>
            <person name="Olson A."/>
            <person name="Spatafora J."/>
            <person name="Veneault-Fourrey C."/>
            <person name="Henrissat B."/>
            <person name="Grigoriev I."/>
            <person name="Martin F."/>
            <person name="Perotto S."/>
        </authorList>
    </citation>
    <scope>NUCLEOTIDE SEQUENCE [LARGE SCALE GENOMIC DNA]</scope>
    <source>
        <strain evidence="2 3">F</strain>
    </source>
</reference>
<dbReference type="EMBL" id="KZ613976">
    <property type="protein sequence ID" value="PMD29259.1"/>
    <property type="molecule type" value="Genomic_DNA"/>
</dbReference>
<dbReference type="InterPro" id="IPR010730">
    <property type="entry name" value="HET"/>
</dbReference>
<dbReference type="AlphaFoldDB" id="A0A2J6QSL8"/>
<dbReference type="PANTHER" id="PTHR10622">
    <property type="entry name" value="HET DOMAIN-CONTAINING PROTEIN"/>
    <property type="match status" value="1"/>
</dbReference>
<feature type="domain" description="Heterokaryon incompatibility" evidence="1">
    <location>
        <begin position="27"/>
        <end position="112"/>
    </location>
</feature>
<name>A0A2J6QSL8_HYAVF</name>
<dbReference type="Pfam" id="PF06985">
    <property type="entry name" value="HET"/>
    <property type="match status" value="1"/>
</dbReference>
<dbReference type="OrthoDB" id="674604at2759"/>
<gene>
    <name evidence="2" type="ORF">L207DRAFT_521090</name>
</gene>
<keyword evidence="3" id="KW-1185">Reference proteome</keyword>
<proteinExistence type="predicted"/>
<dbReference type="Proteomes" id="UP000235786">
    <property type="component" value="Unassembled WGS sequence"/>
</dbReference>
<evidence type="ECO:0000313" key="3">
    <source>
        <dbReference type="Proteomes" id="UP000235786"/>
    </source>
</evidence>
<sequence>MRLLKINNVNGDDVEFELVNREGKPNYAILSHTWGKDTDELSFEDMKNDEGCNKIGYQKMKKFLAKAWQAGLRYGWVDTCCIDKSSSAELSEAINSMFQWYKEAAYCCVYFSDLLGHPSKLLKQDLAVKLRPCRWFRRGWTLQELLAPSHLIFYSQDWQSIGDGEYLKDIISIITGIHAEALTNDPNKLGKFSIAQRMSWASERQTTRVEDMAYCLMGIFDVNMPLIYGEGNKAFTRLQEQIAKDSDD</sequence>